<dbReference type="EMBL" id="CAJNOQ010018877">
    <property type="protein sequence ID" value="CAF1438470.1"/>
    <property type="molecule type" value="Genomic_DNA"/>
</dbReference>
<dbReference type="Proteomes" id="UP000682733">
    <property type="component" value="Unassembled WGS sequence"/>
</dbReference>
<feature type="compositionally biased region" description="Polar residues" evidence="1">
    <location>
        <begin position="384"/>
        <end position="395"/>
    </location>
</feature>
<feature type="compositionally biased region" description="Polar residues" evidence="1">
    <location>
        <begin position="18"/>
        <end position="29"/>
    </location>
</feature>
<evidence type="ECO:0000256" key="1">
    <source>
        <dbReference type="SAM" id="MobiDB-lite"/>
    </source>
</evidence>
<keyword evidence="6" id="KW-1185">Reference proteome</keyword>
<feature type="compositionally biased region" description="Basic and acidic residues" evidence="1">
    <location>
        <begin position="47"/>
        <end position="63"/>
    </location>
</feature>
<proteinExistence type="predicted"/>
<evidence type="ECO:0000313" key="6">
    <source>
        <dbReference type="Proteomes" id="UP000663829"/>
    </source>
</evidence>
<dbReference type="EMBL" id="CAJNOK010002415">
    <property type="protein sequence ID" value="CAF0859103.1"/>
    <property type="molecule type" value="Genomic_DNA"/>
</dbReference>
<dbReference type="Proteomes" id="UP000681722">
    <property type="component" value="Unassembled WGS sequence"/>
</dbReference>
<evidence type="ECO:0000313" key="3">
    <source>
        <dbReference type="EMBL" id="CAF1438470.1"/>
    </source>
</evidence>
<feature type="non-terminal residue" evidence="3">
    <location>
        <position position="528"/>
    </location>
</feature>
<sequence>GEKVKRLQQNLKYNSQLSEEIHSMKSNTDYLDEEQKRTEFDSIDQVESERSLEGQNGDERTELEGPNLTPSSFDNKKIHVLCERSTFNDLSERKTPDSLSLVKENESGYENFFLNSSTLDQQQEKENGYSITAHSERSDSNILSHFPLPLNHLQEVVDKQMIDISFENDLICSNVQLMQSSNKNEWLIETIDNIWVSVDDYCMYPSDKVLSNSAISTLPFSTSSKSSSLASTKLMESETVQNRQIVNARSSPSIKSQMVLPIIPSVEITDSQDDILKVIVPLKNPRSNVPTVMVFQTTDSDTISLIPTASTRKNNLLSSDTSTKRQLFDGLSSSPFNKRAKSFLSINQQMIPNETVKDSTVNSTTKISIESSSSSDLLSEKHNQLYQKQQTPSLENESEESVRDIVRQSSLQRQNNEQELHPSHKIRPGLSKASERSVSPKRRKTTSTTNLTFDEIEVYFKEPGEVGDQPDVNELMKILESYINCACNRPRIIMGDKVFNAKLSYKQKQMILRVALRRTQLEEKYFNK</sequence>
<organism evidence="3 6">
    <name type="scientific">Didymodactylos carnosus</name>
    <dbReference type="NCBI Taxonomy" id="1234261"/>
    <lineage>
        <taxon>Eukaryota</taxon>
        <taxon>Metazoa</taxon>
        <taxon>Spiralia</taxon>
        <taxon>Gnathifera</taxon>
        <taxon>Rotifera</taxon>
        <taxon>Eurotatoria</taxon>
        <taxon>Bdelloidea</taxon>
        <taxon>Philodinida</taxon>
        <taxon>Philodinidae</taxon>
        <taxon>Didymodactylos</taxon>
    </lineage>
</organism>
<dbReference type="Proteomes" id="UP000663829">
    <property type="component" value="Unassembled WGS sequence"/>
</dbReference>
<evidence type="ECO:0000313" key="5">
    <source>
        <dbReference type="EMBL" id="CAF4315447.1"/>
    </source>
</evidence>
<feature type="region of interest" description="Disordered" evidence="1">
    <location>
        <begin position="18"/>
        <end position="72"/>
    </location>
</feature>
<dbReference type="EMBL" id="CAJOBC010084319">
    <property type="protein sequence ID" value="CAF4315447.1"/>
    <property type="molecule type" value="Genomic_DNA"/>
</dbReference>
<evidence type="ECO:0000313" key="4">
    <source>
        <dbReference type="EMBL" id="CAF3644080.1"/>
    </source>
</evidence>
<dbReference type="AlphaFoldDB" id="A0A815NIZ3"/>
<protein>
    <submittedName>
        <fullName evidence="3">Uncharacterized protein</fullName>
    </submittedName>
</protein>
<dbReference type="OrthoDB" id="10043304at2759"/>
<evidence type="ECO:0000313" key="2">
    <source>
        <dbReference type="EMBL" id="CAF0859103.1"/>
    </source>
</evidence>
<gene>
    <name evidence="3" type="ORF">GPM918_LOCUS34285</name>
    <name evidence="2" type="ORF">OVA965_LOCUS7544</name>
    <name evidence="5" type="ORF">SRO942_LOCUS34983</name>
    <name evidence="4" type="ORF">TMI583_LOCUS7539</name>
</gene>
<comment type="caution">
    <text evidence="3">The sequence shown here is derived from an EMBL/GenBank/DDBJ whole genome shotgun (WGS) entry which is preliminary data.</text>
</comment>
<name>A0A815NIZ3_9BILA</name>
<feature type="region of interest" description="Disordered" evidence="1">
    <location>
        <begin position="384"/>
        <end position="447"/>
    </location>
</feature>
<dbReference type="EMBL" id="CAJOBA010002415">
    <property type="protein sequence ID" value="CAF3644080.1"/>
    <property type="molecule type" value="Genomic_DNA"/>
</dbReference>
<reference evidence="3" key="1">
    <citation type="submission" date="2021-02" db="EMBL/GenBank/DDBJ databases">
        <authorList>
            <person name="Nowell W R."/>
        </authorList>
    </citation>
    <scope>NUCLEOTIDE SEQUENCE</scope>
</reference>
<accession>A0A815NIZ3</accession>
<dbReference type="Proteomes" id="UP000677228">
    <property type="component" value="Unassembled WGS sequence"/>
</dbReference>